<evidence type="ECO:0000313" key="2">
    <source>
        <dbReference type="EMBL" id="CAH2079834.1"/>
    </source>
</evidence>
<feature type="compositionally biased region" description="Low complexity" evidence="1">
    <location>
        <begin position="26"/>
        <end position="40"/>
    </location>
</feature>
<name>A0AAU9T9J2_THLAR</name>
<gene>
    <name evidence="2" type="ORF">TAV2_LOCUS24409</name>
</gene>
<dbReference type="Proteomes" id="UP000836841">
    <property type="component" value="Chromosome 7"/>
</dbReference>
<dbReference type="AlphaFoldDB" id="A0AAU9T9J2"/>
<keyword evidence="3" id="KW-1185">Reference proteome</keyword>
<proteinExistence type="predicted"/>
<accession>A0AAU9T9J2</accession>
<protein>
    <submittedName>
        <fullName evidence="2">Uncharacterized protein</fullName>
    </submittedName>
</protein>
<organism evidence="2 3">
    <name type="scientific">Thlaspi arvense</name>
    <name type="common">Field penny-cress</name>
    <dbReference type="NCBI Taxonomy" id="13288"/>
    <lineage>
        <taxon>Eukaryota</taxon>
        <taxon>Viridiplantae</taxon>
        <taxon>Streptophyta</taxon>
        <taxon>Embryophyta</taxon>
        <taxon>Tracheophyta</taxon>
        <taxon>Spermatophyta</taxon>
        <taxon>Magnoliopsida</taxon>
        <taxon>eudicotyledons</taxon>
        <taxon>Gunneridae</taxon>
        <taxon>Pentapetalae</taxon>
        <taxon>rosids</taxon>
        <taxon>malvids</taxon>
        <taxon>Brassicales</taxon>
        <taxon>Brassicaceae</taxon>
        <taxon>Thlaspideae</taxon>
        <taxon>Thlaspi</taxon>
    </lineage>
</organism>
<evidence type="ECO:0000313" key="3">
    <source>
        <dbReference type="Proteomes" id="UP000836841"/>
    </source>
</evidence>
<feature type="region of interest" description="Disordered" evidence="1">
    <location>
        <begin position="24"/>
        <end position="45"/>
    </location>
</feature>
<sequence>METQSEQNAVWSLTLATWSKLMTGESSTSSFPSGPNSKSSQTFSRSLTLKTKPFPQAPGSHDSHLRLSQVVKLCSKAIDDLGFNKTKANLIAS</sequence>
<dbReference type="EMBL" id="OU466863">
    <property type="protein sequence ID" value="CAH2079834.1"/>
    <property type="molecule type" value="Genomic_DNA"/>
</dbReference>
<reference evidence="2 3" key="1">
    <citation type="submission" date="2022-03" db="EMBL/GenBank/DDBJ databases">
        <authorList>
            <person name="Nunn A."/>
            <person name="Chopra R."/>
            <person name="Nunn A."/>
            <person name="Contreras Garrido A."/>
        </authorList>
    </citation>
    <scope>NUCLEOTIDE SEQUENCE [LARGE SCALE GENOMIC DNA]</scope>
</reference>
<evidence type="ECO:0000256" key="1">
    <source>
        <dbReference type="SAM" id="MobiDB-lite"/>
    </source>
</evidence>